<accession>A0A7H0LLP9</accession>
<evidence type="ECO:0000313" key="3">
    <source>
        <dbReference type="EMBL" id="QNQ10602.1"/>
    </source>
</evidence>
<dbReference type="InterPro" id="IPR029052">
    <property type="entry name" value="Metallo-depent_PP-like"/>
</dbReference>
<dbReference type="PROSITE" id="PS51318">
    <property type="entry name" value="TAT"/>
    <property type="match status" value="1"/>
</dbReference>
<dbReference type="InterPro" id="IPR032093">
    <property type="entry name" value="PhoD_N"/>
</dbReference>
<dbReference type="Proteomes" id="UP000516148">
    <property type="component" value="Chromosome"/>
</dbReference>
<name>A0A7H0LLP9_9SPHN</name>
<dbReference type="KEGG" id="spap:H3Z74_05200"/>
<dbReference type="PANTHER" id="PTHR43606">
    <property type="entry name" value="PHOSPHATASE, PUTATIVE (AFU_ORTHOLOGUE AFUA_6G08710)-RELATED"/>
    <property type="match status" value="1"/>
</dbReference>
<protein>
    <submittedName>
        <fullName evidence="3">Alkaline phosphatase D family protein</fullName>
    </submittedName>
</protein>
<dbReference type="Gene3D" id="3.60.21.70">
    <property type="entry name" value="PhoD-like phosphatase"/>
    <property type="match status" value="1"/>
</dbReference>
<dbReference type="InterPro" id="IPR018946">
    <property type="entry name" value="PhoD-like_MPP"/>
</dbReference>
<sequence length="518" mass="56898">MPHISRRSLITGAAGSAALLSIGARGSVPLPHGLFTLGVASGDPLADGVVLWTRLAPAPLADDGGLPPISIPVRWEVAEDERFGRIVRSGQVRALPEFGHSVHVDVAGLRPARRYWYRFIANGETSAVGRTRTAPAAGAPVDRLRLCFSSCQKYEAGYYAAYRHMVAEDPDLILFLGDYIYEGAPNNLGVRRHLNPEPVDLPGYRARYATYKLDPLLQAAHQAAPWALTWDDHEVANDYADALDQENSDPVAFLRRRAAAYQAYFEHQPLRAATRPSGSSMRLYRTLDWGALAQFQIIDDRQYRGPRACQPEGLIAAHKRYQNLVGPCPDLYSSDRTMLGTVQEQWLMDRLGTSKARWNLLAQQTLMRQQGRIDPLHPERGPQFSADSWSGYPAARDRIFRRWVEAGTANPLALGGDIHAFAAADIQDPAKPDGPAIGSEFVGGSISSLFNDASFKAQAAANGLKFAENEVRGYARVDLTPGLCVTTFRGVSDARREDADIRDLVRFSVEAGRPGLQI</sequence>
<gene>
    <name evidence="3" type="ORF">H3Z74_05200</name>
</gene>
<dbReference type="InterPro" id="IPR052900">
    <property type="entry name" value="Phospholipid_Metab_Enz"/>
</dbReference>
<dbReference type="InterPro" id="IPR038607">
    <property type="entry name" value="PhoD-like_sf"/>
</dbReference>
<reference evidence="3 4" key="1">
    <citation type="submission" date="2020-09" db="EMBL/GenBank/DDBJ databases">
        <title>Sphingomonas sp., a new species isolated from pork steak.</title>
        <authorList>
            <person name="Heidler von Heilborn D."/>
        </authorList>
    </citation>
    <scope>NUCLEOTIDE SEQUENCE [LARGE SCALE GENOMIC DNA]</scope>
    <source>
        <strain evidence="4">S8-3T</strain>
    </source>
</reference>
<dbReference type="RefSeq" id="WP_187762893.1">
    <property type="nucleotide sequence ID" value="NZ_CP061038.1"/>
</dbReference>
<organism evidence="3 4">
    <name type="scientific">Sphingomonas alpina</name>
    <dbReference type="NCBI Taxonomy" id="653931"/>
    <lineage>
        <taxon>Bacteria</taxon>
        <taxon>Pseudomonadati</taxon>
        <taxon>Pseudomonadota</taxon>
        <taxon>Alphaproteobacteria</taxon>
        <taxon>Sphingomonadales</taxon>
        <taxon>Sphingomonadaceae</taxon>
        <taxon>Sphingomonas</taxon>
    </lineage>
</organism>
<proteinExistence type="predicted"/>
<feature type="domain" description="PhoD-like phosphatase metallophosphatase" evidence="1">
    <location>
        <begin position="147"/>
        <end position="484"/>
    </location>
</feature>
<dbReference type="EMBL" id="CP061038">
    <property type="protein sequence ID" value="QNQ10602.1"/>
    <property type="molecule type" value="Genomic_DNA"/>
</dbReference>
<dbReference type="AlphaFoldDB" id="A0A7H0LLP9"/>
<dbReference type="SUPFAM" id="SSF56300">
    <property type="entry name" value="Metallo-dependent phosphatases"/>
    <property type="match status" value="1"/>
</dbReference>
<dbReference type="CDD" id="cd07389">
    <property type="entry name" value="MPP_PhoD"/>
    <property type="match status" value="1"/>
</dbReference>
<evidence type="ECO:0000259" key="2">
    <source>
        <dbReference type="Pfam" id="PF16655"/>
    </source>
</evidence>
<keyword evidence="4" id="KW-1185">Reference proteome</keyword>
<dbReference type="Pfam" id="PF16655">
    <property type="entry name" value="PhoD_N"/>
    <property type="match status" value="1"/>
</dbReference>
<evidence type="ECO:0000313" key="4">
    <source>
        <dbReference type="Proteomes" id="UP000516148"/>
    </source>
</evidence>
<dbReference type="PANTHER" id="PTHR43606:SF2">
    <property type="entry name" value="ALKALINE PHOSPHATASE FAMILY PROTEIN (AFU_ORTHOLOGUE AFUA_5G03860)"/>
    <property type="match status" value="1"/>
</dbReference>
<evidence type="ECO:0000259" key="1">
    <source>
        <dbReference type="Pfam" id="PF09423"/>
    </source>
</evidence>
<dbReference type="InterPro" id="IPR006311">
    <property type="entry name" value="TAT_signal"/>
</dbReference>
<dbReference type="Gene3D" id="2.60.40.380">
    <property type="entry name" value="Purple acid phosphatase-like, N-terminal"/>
    <property type="match status" value="1"/>
</dbReference>
<feature type="domain" description="Phospholipase D N-terminal" evidence="2">
    <location>
        <begin position="37"/>
        <end position="133"/>
    </location>
</feature>
<dbReference type="Pfam" id="PF09423">
    <property type="entry name" value="PhoD"/>
    <property type="match status" value="1"/>
</dbReference>